<dbReference type="CDD" id="cd11660">
    <property type="entry name" value="SANT_TRF"/>
    <property type="match status" value="2"/>
</dbReference>
<sequence>MSRTDNASAYRPTSLDFINLPNPIEPDGSGSQKHPLNGTPRLEKARLDSASNQDLFKLILDRNDERPPKRQKPSDTALLDLPRLPVRNPAKRLRIPPTLSGLHQPPPDAGLLPSISVEQPQVLPPRHSDQVVHDNREKAVEKTNSTSAPSQKNESAKTSSQPSKQKQKRGKRNKWSDEETEDLLKGVARFGIGNWTKILKCPDYDFHLRTALDLKDRFRVCRPDDYRSTKDQPATERSVIVKGPVPERVSDDKLAKLGITEAFGKKAGRSGYTDAEDDALFRGFEKYGHQWAKIRSDSSFGLTSRKPADLRDHFRARFPDEYSKGGRSSRPSKSAASSDPTADVDPKRTPSQDSDRQPEASKSANEPTVVASKDETYTLKTSFSKKPHQPSLFALDDVFLNTPFDIADDDGENIVLDRGILDWATDVTRPPAPDLLKNSGIDPRMTLMLPKPVSNVPPAASLPPTSNHATNLPSLSGLMPDTVNPNQLELPSLTKWYESGGHEGRLGGGVTIPALEELLGTLNNA</sequence>
<feature type="domain" description="HTH myb-type" evidence="4">
    <location>
        <begin position="171"/>
        <end position="226"/>
    </location>
</feature>
<evidence type="ECO:0000313" key="6">
    <source>
        <dbReference type="Proteomes" id="UP000756132"/>
    </source>
</evidence>
<feature type="compositionally biased region" description="Basic and acidic residues" evidence="2">
    <location>
        <begin position="311"/>
        <end position="324"/>
    </location>
</feature>
<keyword evidence="1" id="KW-0539">Nucleus</keyword>
<evidence type="ECO:0000256" key="2">
    <source>
        <dbReference type="SAM" id="MobiDB-lite"/>
    </source>
</evidence>
<name>A0A9Q8PLX9_PASFU</name>
<feature type="region of interest" description="Disordered" evidence="2">
    <location>
        <begin position="459"/>
        <end position="479"/>
    </location>
</feature>
<dbReference type="Gene3D" id="1.10.10.60">
    <property type="entry name" value="Homeodomain-like"/>
    <property type="match status" value="1"/>
</dbReference>
<dbReference type="OrthoDB" id="608866at2759"/>
<dbReference type="SMART" id="SM00717">
    <property type="entry name" value="SANT"/>
    <property type="match status" value="2"/>
</dbReference>
<organism evidence="5 6">
    <name type="scientific">Passalora fulva</name>
    <name type="common">Tomato leaf mold</name>
    <name type="synonym">Cladosporium fulvum</name>
    <dbReference type="NCBI Taxonomy" id="5499"/>
    <lineage>
        <taxon>Eukaryota</taxon>
        <taxon>Fungi</taxon>
        <taxon>Dikarya</taxon>
        <taxon>Ascomycota</taxon>
        <taxon>Pezizomycotina</taxon>
        <taxon>Dothideomycetes</taxon>
        <taxon>Dothideomycetidae</taxon>
        <taxon>Mycosphaerellales</taxon>
        <taxon>Mycosphaerellaceae</taxon>
        <taxon>Fulvia</taxon>
    </lineage>
</organism>
<dbReference type="InterPro" id="IPR009057">
    <property type="entry name" value="Homeodomain-like_sf"/>
</dbReference>
<dbReference type="InterPro" id="IPR017930">
    <property type="entry name" value="Myb_dom"/>
</dbReference>
<feature type="compositionally biased region" description="Low complexity" evidence="2">
    <location>
        <begin position="325"/>
        <end position="338"/>
    </location>
</feature>
<dbReference type="EMBL" id="CP090175">
    <property type="protein sequence ID" value="UJO24960.1"/>
    <property type="molecule type" value="Genomic_DNA"/>
</dbReference>
<feature type="region of interest" description="Disordered" evidence="2">
    <location>
        <begin position="1"/>
        <end position="178"/>
    </location>
</feature>
<feature type="compositionally biased region" description="Polar residues" evidence="2">
    <location>
        <begin position="142"/>
        <end position="158"/>
    </location>
</feature>
<evidence type="ECO:0000259" key="4">
    <source>
        <dbReference type="PROSITE" id="PS51294"/>
    </source>
</evidence>
<keyword evidence="6" id="KW-1185">Reference proteome</keyword>
<dbReference type="PROSITE" id="PS50090">
    <property type="entry name" value="MYB_LIKE"/>
    <property type="match status" value="1"/>
</dbReference>
<dbReference type="GeneID" id="71994096"/>
<feature type="compositionally biased region" description="Basic and acidic residues" evidence="2">
    <location>
        <begin position="59"/>
        <end position="68"/>
    </location>
</feature>
<dbReference type="OMA" id="KYGHQWA"/>
<protein>
    <submittedName>
        <fullName evidence="5">Telomere-associated protein 1</fullName>
    </submittedName>
</protein>
<dbReference type="InterPro" id="IPR052450">
    <property type="entry name" value="TRBD-Containing_Protein"/>
</dbReference>
<dbReference type="PANTHER" id="PTHR46734">
    <property type="entry name" value="TELOMERIC REPEAT-BINDING FACTOR 1 TERF1"/>
    <property type="match status" value="1"/>
</dbReference>
<evidence type="ECO:0000313" key="5">
    <source>
        <dbReference type="EMBL" id="UJO24960.1"/>
    </source>
</evidence>
<dbReference type="Pfam" id="PF00249">
    <property type="entry name" value="Myb_DNA-binding"/>
    <property type="match status" value="1"/>
</dbReference>
<dbReference type="SUPFAM" id="SSF46689">
    <property type="entry name" value="Homeodomain-like"/>
    <property type="match status" value="2"/>
</dbReference>
<dbReference type="PROSITE" id="PS51294">
    <property type="entry name" value="HTH_MYB"/>
    <property type="match status" value="1"/>
</dbReference>
<proteinExistence type="predicted"/>
<feature type="compositionally biased region" description="Basic and acidic residues" evidence="2">
    <location>
        <begin position="344"/>
        <end position="359"/>
    </location>
</feature>
<dbReference type="InterPro" id="IPR001005">
    <property type="entry name" value="SANT/Myb"/>
</dbReference>
<feature type="compositionally biased region" description="Basic and acidic residues" evidence="2">
    <location>
        <begin position="126"/>
        <end position="141"/>
    </location>
</feature>
<dbReference type="AlphaFoldDB" id="A0A9Q8PLX9"/>
<dbReference type="Proteomes" id="UP000756132">
    <property type="component" value="Chromosome 13"/>
</dbReference>
<dbReference type="PANTHER" id="PTHR46734:SF1">
    <property type="entry name" value="TELOMERIC REPEAT-BINDING FACTOR 1"/>
    <property type="match status" value="1"/>
</dbReference>
<reference evidence="5" key="2">
    <citation type="journal article" date="2022" name="Microb. Genom.">
        <title>A chromosome-scale genome assembly of the tomato pathogen Cladosporium fulvum reveals a compartmentalized genome architecture and the presence of a dispensable chromosome.</title>
        <authorList>
            <person name="Zaccaron A.Z."/>
            <person name="Chen L.H."/>
            <person name="Samaras A."/>
            <person name="Stergiopoulos I."/>
        </authorList>
    </citation>
    <scope>NUCLEOTIDE SEQUENCE</scope>
    <source>
        <strain evidence="5">Race5_Kim</strain>
    </source>
</reference>
<reference evidence="5" key="1">
    <citation type="submission" date="2021-12" db="EMBL/GenBank/DDBJ databases">
        <authorList>
            <person name="Zaccaron A."/>
            <person name="Stergiopoulos I."/>
        </authorList>
    </citation>
    <scope>NUCLEOTIDE SEQUENCE</scope>
    <source>
        <strain evidence="5">Race5_Kim</strain>
    </source>
</reference>
<gene>
    <name evidence="5" type="ORF">CLAFUR5_14218</name>
</gene>
<accession>A0A9Q8PLX9</accession>
<dbReference type="KEGG" id="ffu:CLAFUR5_14218"/>
<feature type="region of interest" description="Disordered" evidence="2">
    <location>
        <begin position="311"/>
        <end position="373"/>
    </location>
</feature>
<feature type="domain" description="Myb-like" evidence="3">
    <location>
        <begin position="167"/>
        <end position="219"/>
    </location>
</feature>
<evidence type="ECO:0000259" key="3">
    <source>
        <dbReference type="PROSITE" id="PS50090"/>
    </source>
</evidence>
<evidence type="ECO:0000256" key="1">
    <source>
        <dbReference type="ARBA" id="ARBA00023242"/>
    </source>
</evidence>
<dbReference type="RefSeq" id="XP_047769326.1">
    <property type="nucleotide sequence ID" value="XM_047913366.1"/>
</dbReference>
<feature type="compositionally biased region" description="Polar residues" evidence="2">
    <location>
        <begin position="463"/>
        <end position="474"/>
    </location>
</feature>
<dbReference type="Gene3D" id="1.10.246.220">
    <property type="match status" value="1"/>
</dbReference>